<name>A0ABU2JCT9_9ACTN</name>
<evidence type="ECO:0000313" key="2">
    <source>
        <dbReference type="Proteomes" id="UP001183176"/>
    </source>
</evidence>
<protein>
    <submittedName>
        <fullName evidence="1">Uncharacterized protein</fullName>
    </submittedName>
</protein>
<dbReference type="RefSeq" id="WP_311423642.1">
    <property type="nucleotide sequence ID" value="NZ_JAVREH010000018.1"/>
</dbReference>
<reference evidence="2" key="1">
    <citation type="submission" date="2023-07" db="EMBL/GenBank/DDBJ databases">
        <title>30 novel species of actinomycetes from the DSMZ collection.</title>
        <authorList>
            <person name="Nouioui I."/>
        </authorList>
    </citation>
    <scope>NUCLEOTIDE SEQUENCE [LARGE SCALE GENOMIC DNA]</scope>
    <source>
        <strain evidence="2">DSM 44399</strain>
    </source>
</reference>
<accession>A0ABU2JCT9</accession>
<dbReference type="EMBL" id="JAVREH010000018">
    <property type="protein sequence ID" value="MDT0262494.1"/>
    <property type="molecule type" value="Genomic_DNA"/>
</dbReference>
<keyword evidence="2" id="KW-1185">Reference proteome</keyword>
<sequence>MRALVRRSPSRSKLSAKFVVEATVMFADAGADGELPGWIRRGSR</sequence>
<organism evidence="1 2">
    <name type="scientific">Jatrophihabitans lederbergiae</name>
    <dbReference type="NCBI Taxonomy" id="3075547"/>
    <lineage>
        <taxon>Bacteria</taxon>
        <taxon>Bacillati</taxon>
        <taxon>Actinomycetota</taxon>
        <taxon>Actinomycetes</taxon>
        <taxon>Jatrophihabitantales</taxon>
        <taxon>Jatrophihabitantaceae</taxon>
        <taxon>Jatrophihabitans</taxon>
    </lineage>
</organism>
<dbReference type="Proteomes" id="UP001183176">
    <property type="component" value="Unassembled WGS sequence"/>
</dbReference>
<evidence type="ECO:0000313" key="1">
    <source>
        <dbReference type="EMBL" id="MDT0262494.1"/>
    </source>
</evidence>
<gene>
    <name evidence="1" type="ORF">RM423_13945</name>
</gene>
<comment type="caution">
    <text evidence="1">The sequence shown here is derived from an EMBL/GenBank/DDBJ whole genome shotgun (WGS) entry which is preliminary data.</text>
</comment>
<proteinExistence type="predicted"/>